<evidence type="ECO:0000313" key="2">
    <source>
        <dbReference type="EMBL" id="PSF05645.1"/>
    </source>
</evidence>
<dbReference type="GO" id="GO:0030170">
    <property type="term" value="F:pyridoxal phosphate binding"/>
    <property type="evidence" value="ECO:0007669"/>
    <property type="project" value="InterPro"/>
</dbReference>
<dbReference type="SUPFAM" id="SSF50800">
    <property type="entry name" value="PK beta-barrel domain-like"/>
    <property type="match status" value="1"/>
</dbReference>
<dbReference type="Pfam" id="PF03473">
    <property type="entry name" value="MOSC"/>
    <property type="match status" value="1"/>
</dbReference>
<evidence type="ECO:0000259" key="1">
    <source>
        <dbReference type="PROSITE" id="PS51340"/>
    </source>
</evidence>
<dbReference type="RefSeq" id="WP_106763481.1">
    <property type="nucleotide sequence ID" value="NZ_PXNP01000097.1"/>
</dbReference>
<dbReference type="GO" id="GO:0003824">
    <property type="term" value="F:catalytic activity"/>
    <property type="evidence" value="ECO:0007669"/>
    <property type="project" value="InterPro"/>
</dbReference>
<dbReference type="EMBL" id="PXNP01000097">
    <property type="protein sequence ID" value="PSF05645.1"/>
    <property type="molecule type" value="Genomic_DNA"/>
</dbReference>
<dbReference type="InterPro" id="IPR005303">
    <property type="entry name" value="MOCOS_middle"/>
</dbReference>
<dbReference type="OrthoDB" id="581532at2"/>
<evidence type="ECO:0000313" key="3">
    <source>
        <dbReference type="Proteomes" id="UP000239866"/>
    </source>
</evidence>
<dbReference type="InterPro" id="IPR011037">
    <property type="entry name" value="Pyrv_Knase-like_insert_dom_sf"/>
</dbReference>
<dbReference type="GO" id="GO:0030151">
    <property type="term" value="F:molybdenum ion binding"/>
    <property type="evidence" value="ECO:0007669"/>
    <property type="project" value="InterPro"/>
</dbReference>
<dbReference type="PANTHER" id="PTHR14237">
    <property type="entry name" value="MOLYBDOPTERIN COFACTOR SULFURASE MOSC"/>
    <property type="match status" value="1"/>
</dbReference>
<organism evidence="2 3">
    <name type="scientific">Marinobacter fuscus</name>
    <dbReference type="NCBI Taxonomy" id="2109942"/>
    <lineage>
        <taxon>Bacteria</taxon>
        <taxon>Pseudomonadati</taxon>
        <taxon>Pseudomonadota</taxon>
        <taxon>Gammaproteobacteria</taxon>
        <taxon>Pseudomonadales</taxon>
        <taxon>Marinobacteraceae</taxon>
        <taxon>Marinobacter</taxon>
    </lineage>
</organism>
<protein>
    <submittedName>
        <fullName evidence="2">MOSC domain-containing protein</fullName>
    </submittedName>
</protein>
<dbReference type="Pfam" id="PF03476">
    <property type="entry name" value="MOSC_N"/>
    <property type="match status" value="1"/>
</dbReference>
<reference evidence="2 3" key="1">
    <citation type="submission" date="2018-03" db="EMBL/GenBank/DDBJ databases">
        <title>Marinobacter brunus sp. nov., a marine bacterium of Gamma-proteobacteria isolated from the surface seawater of the South China Sea.</title>
        <authorList>
            <person name="Cheng H."/>
            <person name="Wu Y.-H."/>
            <person name="Xamxidin M."/>
            <person name="Xu X.-W."/>
        </authorList>
    </citation>
    <scope>NUCLEOTIDE SEQUENCE [LARGE SCALE GENOMIC DNA]</scope>
    <source>
        <strain evidence="2 3">NH169-3</strain>
    </source>
</reference>
<sequence length="265" mass="29577">MKIKSLHLYPVKSLAGISVDRFELDDFGPRGDRRWVIVDEANRFVTQRQLPLLAKVKTELDDDLVRVSFPGGGSFLLEPDGGLQDVVVWRDQVAGRVGASEASAALSRYCGQALRFVYMPEDSFRRVDPERVPEQRRVSFADGFPLLVTTQSSLAELNSRLESPVDMRRFRPNIVVEGCAPWAEDGWRSLAVGDVSFEVVKPCSRCVMTTVDPDSGLKHPGTQPLKTLAGYRRTPEGVIFGQNAIHQSHGVIRVRDHVTAIYQEN</sequence>
<dbReference type="AlphaFoldDB" id="A0A2T1K6F3"/>
<dbReference type="SUPFAM" id="SSF141673">
    <property type="entry name" value="MOSC N-terminal domain-like"/>
    <property type="match status" value="1"/>
</dbReference>
<comment type="caution">
    <text evidence="2">The sequence shown here is derived from an EMBL/GenBank/DDBJ whole genome shotgun (WGS) entry which is preliminary data.</text>
</comment>
<dbReference type="PROSITE" id="PS51340">
    <property type="entry name" value="MOSC"/>
    <property type="match status" value="1"/>
</dbReference>
<dbReference type="PANTHER" id="PTHR14237:SF19">
    <property type="entry name" value="MITOCHONDRIAL AMIDOXIME REDUCING COMPONENT 1"/>
    <property type="match status" value="1"/>
</dbReference>
<proteinExistence type="predicted"/>
<gene>
    <name evidence="2" type="ORF">C7H09_13360</name>
</gene>
<accession>A0A2T1K6F3</accession>
<dbReference type="Proteomes" id="UP000239866">
    <property type="component" value="Unassembled WGS sequence"/>
</dbReference>
<name>A0A2T1K6F3_9GAMM</name>
<feature type="domain" description="MOSC" evidence="1">
    <location>
        <begin position="111"/>
        <end position="261"/>
    </location>
</feature>
<dbReference type="InterPro" id="IPR005302">
    <property type="entry name" value="MoCF_Sase_C"/>
</dbReference>
<keyword evidence="3" id="KW-1185">Reference proteome</keyword>